<reference evidence="1" key="1">
    <citation type="submission" date="2009-07" db="EMBL/GenBank/DDBJ databases">
        <authorList>
            <consortium name="US DOE Joint Genome Institute (JGI-PGF)"/>
            <person name="Lucas S."/>
            <person name="Copeland A."/>
            <person name="Lapidus A."/>
            <person name="Glavina del Rio T."/>
            <person name="Tice H."/>
            <person name="Bruce D."/>
            <person name="Goodwin L."/>
            <person name="Pitluck S."/>
            <person name="Larimer F."/>
            <person name="Land M.L."/>
            <person name="Mouttaki H."/>
            <person name="He Z."/>
            <person name="Zhou J."/>
            <person name="Hemme C.L."/>
        </authorList>
    </citation>
    <scope>NUCLEOTIDE SEQUENCE</scope>
    <source>
        <strain evidence="1">DSM 2782</strain>
    </source>
</reference>
<protein>
    <submittedName>
        <fullName evidence="1">Uncharacterized protein family YgbA</fullName>
    </submittedName>
</protein>
<dbReference type="STRING" id="588581.Cpap_0370"/>
<dbReference type="InterPro" id="IPR020483">
    <property type="entry name" value="Uncharacterised_YgbA"/>
</dbReference>
<dbReference type="AlphaFoldDB" id="F1TGV0"/>
<dbReference type="eggNOG" id="ENOG5032ZJK">
    <property type="taxonomic scope" value="Bacteria"/>
</dbReference>
<dbReference type="Proteomes" id="UP000003860">
    <property type="component" value="Unassembled WGS sequence"/>
</dbReference>
<organism evidence="1 2">
    <name type="scientific">Ruminiclostridium papyrosolvens DSM 2782</name>
    <dbReference type="NCBI Taxonomy" id="588581"/>
    <lineage>
        <taxon>Bacteria</taxon>
        <taxon>Bacillati</taxon>
        <taxon>Bacillota</taxon>
        <taxon>Clostridia</taxon>
        <taxon>Eubacteriales</taxon>
        <taxon>Oscillospiraceae</taxon>
        <taxon>Ruminiclostridium</taxon>
    </lineage>
</organism>
<dbReference type="EMBL" id="ACXX02000014">
    <property type="protein sequence ID" value="EGD46431.1"/>
    <property type="molecule type" value="Genomic_DNA"/>
</dbReference>
<dbReference type="NCBIfam" id="NF007714">
    <property type="entry name" value="PRK10410.1-2"/>
    <property type="match status" value="1"/>
</dbReference>
<proteinExistence type="predicted"/>
<comment type="caution">
    <text evidence="1">The sequence shown here is derived from an EMBL/GenBank/DDBJ whole genome shotgun (WGS) entry which is preliminary data.</text>
</comment>
<dbReference type="Pfam" id="PF11756">
    <property type="entry name" value="YgbA_NO"/>
    <property type="match status" value="1"/>
</dbReference>
<reference evidence="1" key="2">
    <citation type="submission" date="2011-01" db="EMBL/GenBank/DDBJ databases">
        <title>The Non-contiguous Finished genome of Clostridium papyrosolvens.</title>
        <authorList>
            <person name="Lucas S."/>
            <person name="Copeland A."/>
            <person name="Lapidus A."/>
            <person name="Cheng J.-F."/>
            <person name="Goodwin L."/>
            <person name="Pitluck S."/>
            <person name="Misra M."/>
            <person name="Chertkov O."/>
            <person name="Detter J.C."/>
            <person name="Han C."/>
            <person name="Tapia R."/>
            <person name="Land M."/>
            <person name="Hauser L."/>
            <person name="Kyrpides N."/>
            <person name="Ivanova N."/>
            <person name="Pagani I."/>
            <person name="Mouttaki H."/>
            <person name="He Z."/>
            <person name="Zhou J."/>
            <person name="Hemme C.L."/>
            <person name="Woyke T."/>
        </authorList>
    </citation>
    <scope>NUCLEOTIDE SEQUENCE [LARGE SCALE GENOMIC DNA]</scope>
    <source>
        <strain evidence="1">DSM 2782</strain>
    </source>
</reference>
<dbReference type="OrthoDB" id="164329at2"/>
<gene>
    <name evidence="1" type="ORF">Cpap_0370</name>
</gene>
<keyword evidence="2" id="KW-1185">Reference proteome</keyword>
<sequence>MGGRNRIIFENKTVATMIKLYCNKIHNTKEHLCTECLELYEYTLKRLDECKFGNNKSNCGACKIHCYKNTMREKIIIVMRYSGPRMIIYHPIMAIKHLVYRK</sequence>
<evidence type="ECO:0000313" key="2">
    <source>
        <dbReference type="Proteomes" id="UP000003860"/>
    </source>
</evidence>
<dbReference type="RefSeq" id="WP_004621494.1">
    <property type="nucleotide sequence ID" value="NZ_ACXX02000014.1"/>
</dbReference>
<evidence type="ECO:0000313" key="1">
    <source>
        <dbReference type="EMBL" id="EGD46431.1"/>
    </source>
</evidence>
<name>F1TGV0_9FIRM</name>
<accession>F1TGV0</accession>